<evidence type="ECO:0000313" key="11">
    <source>
        <dbReference type="EMBL" id="KAJ5093735.1"/>
    </source>
</evidence>
<sequence length="1298" mass="142917">MGSPIWSGNDSEWKVIYDEQGDLQKHLSGGRKTLAQTLSIPKSMCILSDKKTEISTVTELASPKLKLPQLGNGTVERVFPVRSVVSFDSTPSSALQTPSLDKLESPIPPWGDSPRINTVDDSTGGLPKGSTTDINARDPKPRRPNYLTRMHHQLSLSNISPSLRVSAQDRDSTTDDKSPGLSDTSGEDLSPFAQLQNTIRDGAEVLTRDELTKGQGYFYKDETNLVIQPFGALLVVSELNGKTIVQAASTNSGDITGYTPDDLFNLSSINRIMSNSQWRIFLGHAKCILDDDYDVELCGPELFPLSISTPSGATKHVWCTMHTSRVYRNYIICELEPDAMGNQISRETRNSSSYEPFIDDVEGHTGFPSKESDDKNASGFEPEILNFLPRFVQKISSAQTLESLVHHSMACFQVLTPFQRITMYHFDGNRNGIVVADSIDESLGINSLEGVEFPESSFSEDMKKQYLRNAVSFAYRKGQNIAQLAYRASTVKMGLDLSHCYLLASPETSGILSSHLSQACLSMGMYVFGKLWGLVCCQSYDECTRLHPLVHRTCWMLRETISSNIERLSYTLPFHVRQLDLTNGAGGVNQELPVPTGDLLSLFGADYAVASILGETKILGKPPDSQEALAILEYLRVKELSTVLWSTDILSDFEDLDYSPGFRNLSGLIYIPLAVDGQDFIVFFRRGTGIDHKKRGAESDTTTSDPNQSIGADQDGDTEWSAAEIGKASVLALLYRTFTEIWQEKEATMQNNQLMRLLLANSAHEFRTPLNAIINYLEIALDGNINQETRDNLSRSHSASKSLVYIINDLLDLTNAENGQRLIKDETFSLSETLCEATDIFWEEARQKHVDLQVVQHAALPAVLGDQRRVRQVITNLISNAAQHTSAGAVTIESCILSESWETGHISVEVAIHDTGSGMSQEAVETLFCELEQVSNKEYMQNPRSYGKASETAALETESVLGLGLALVARIVRNMEGQLSLKSEEGKGSCFKLRLKFLLPSGDNGSSSVCQNPADSGAQYHVKGCDGQIPNGGSCDKQETSSSDQGENNIVKGNAGIDCKCGDPILSGSATGRVDSPLVDADISLKNGESRNLTILASGAKVEDKVPLRPTKTDPSTKATVPEPFKPDEAKPSTKPPEEPQLHVLIAEDDPINSSIVKKRLEKFGYSVRMTSNGKECASVYRDSPISFDVVLMDLQMPIVDGLNATKMIREHERQVSTEKTLIQRGTNHSRTPIFALSASLVEKDRHVYSDAGFDGWIMKPIDFQRVHVLLKGVLSPEDRDDALYKAGMWEEGGWFEK</sequence>
<dbReference type="InterPro" id="IPR001789">
    <property type="entry name" value="Sig_transdc_resp-reg_receiver"/>
</dbReference>
<reference evidence="11" key="2">
    <citation type="journal article" date="2023" name="IMA Fungus">
        <title>Comparative genomic study of the Penicillium genus elucidates a diverse pangenome and 15 lateral gene transfer events.</title>
        <authorList>
            <person name="Petersen C."/>
            <person name="Sorensen T."/>
            <person name="Nielsen M.R."/>
            <person name="Sondergaard T.E."/>
            <person name="Sorensen J.L."/>
            <person name="Fitzpatrick D.A."/>
            <person name="Frisvad J.C."/>
            <person name="Nielsen K.L."/>
        </authorList>
    </citation>
    <scope>NUCLEOTIDE SEQUENCE</scope>
    <source>
        <strain evidence="11">IBT 30069</strain>
    </source>
</reference>
<evidence type="ECO:0000256" key="3">
    <source>
        <dbReference type="ARBA" id="ARBA00022553"/>
    </source>
</evidence>
<comment type="catalytic activity">
    <reaction evidence="1">
        <text>ATP + protein L-histidine = ADP + protein N-phospho-L-histidine.</text>
        <dbReference type="EC" id="2.7.13.3"/>
    </reaction>
</comment>
<dbReference type="PRINTS" id="PR00344">
    <property type="entry name" value="BCTRLSENSOR"/>
</dbReference>
<feature type="region of interest" description="Disordered" evidence="7">
    <location>
        <begin position="693"/>
        <end position="717"/>
    </location>
</feature>
<feature type="compositionally biased region" description="Basic and acidic residues" evidence="7">
    <location>
        <begin position="167"/>
        <end position="178"/>
    </location>
</feature>
<dbReference type="Gene3D" id="3.30.565.10">
    <property type="entry name" value="Histidine kinase-like ATPase, C-terminal domain"/>
    <property type="match status" value="1"/>
</dbReference>
<feature type="domain" description="Phytochrome chromophore attachment site" evidence="8">
    <location>
        <begin position="400"/>
        <end position="538"/>
    </location>
</feature>
<dbReference type="GO" id="GO:0005886">
    <property type="term" value="C:plasma membrane"/>
    <property type="evidence" value="ECO:0007669"/>
    <property type="project" value="TreeGrafter"/>
</dbReference>
<dbReference type="PANTHER" id="PTHR43047">
    <property type="entry name" value="TWO-COMPONENT HISTIDINE PROTEIN KINASE"/>
    <property type="match status" value="1"/>
</dbReference>
<dbReference type="Proteomes" id="UP001149165">
    <property type="component" value="Unassembled WGS sequence"/>
</dbReference>
<dbReference type="GO" id="GO:0009927">
    <property type="term" value="F:histidine phosphotransfer kinase activity"/>
    <property type="evidence" value="ECO:0007669"/>
    <property type="project" value="TreeGrafter"/>
</dbReference>
<dbReference type="EC" id="2.7.13.3" evidence="2"/>
<dbReference type="SMART" id="SM00448">
    <property type="entry name" value="REC"/>
    <property type="match status" value="1"/>
</dbReference>
<proteinExistence type="predicted"/>
<evidence type="ECO:0000256" key="2">
    <source>
        <dbReference type="ARBA" id="ARBA00012438"/>
    </source>
</evidence>
<dbReference type="InterPro" id="IPR003594">
    <property type="entry name" value="HATPase_dom"/>
</dbReference>
<feature type="compositionally biased region" description="Basic and acidic residues" evidence="7">
    <location>
        <begin position="1125"/>
        <end position="1138"/>
    </location>
</feature>
<dbReference type="SUPFAM" id="SSF52172">
    <property type="entry name" value="CheY-like"/>
    <property type="match status" value="1"/>
</dbReference>
<evidence type="ECO:0000259" key="9">
    <source>
        <dbReference type="PROSITE" id="PS50109"/>
    </source>
</evidence>
<dbReference type="Pfam" id="PF00512">
    <property type="entry name" value="HisKA"/>
    <property type="match status" value="1"/>
</dbReference>
<keyword evidence="5" id="KW-0418">Kinase</keyword>
<dbReference type="PANTHER" id="PTHR43047:SF76">
    <property type="entry name" value="PHYTOCHROME-LIKE HISTIDINE KINASE 2"/>
    <property type="match status" value="1"/>
</dbReference>
<dbReference type="EMBL" id="JAPQKH010000006">
    <property type="protein sequence ID" value="KAJ5093735.1"/>
    <property type="molecule type" value="Genomic_DNA"/>
</dbReference>
<dbReference type="PROSITE" id="PS50109">
    <property type="entry name" value="HIS_KIN"/>
    <property type="match status" value="1"/>
</dbReference>
<dbReference type="InterPro" id="IPR011006">
    <property type="entry name" value="CheY-like_superfamily"/>
</dbReference>
<dbReference type="Pfam" id="PF02518">
    <property type="entry name" value="HATPase_c"/>
    <property type="match status" value="1"/>
</dbReference>
<keyword evidence="3 6" id="KW-0597">Phosphoprotein</keyword>
<dbReference type="CDD" id="cd00082">
    <property type="entry name" value="HisKA"/>
    <property type="match status" value="1"/>
</dbReference>
<dbReference type="InterPro" id="IPR035965">
    <property type="entry name" value="PAS-like_dom_sf"/>
</dbReference>
<dbReference type="SMART" id="SM00387">
    <property type="entry name" value="HATPase_c"/>
    <property type="match status" value="1"/>
</dbReference>
<evidence type="ECO:0000256" key="4">
    <source>
        <dbReference type="ARBA" id="ARBA00022679"/>
    </source>
</evidence>
<evidence type="ECO:0000256" key="1">
    <source>
        <dbReference type="ARBA" id="ARBA00000085"/>
    </source>
</evidence>
<dbReference type="CDD" id="cd17546">
    <property type="entry name" value="REC_hyHK_CKI1_RcsC-like"/>
    <property type="match status" value="1"/>
</dbReference>
<comment type="caution">
    <text evidence="11">The sequence shown here is derived from an EMBL/GenBank/DDBJ whole genome shotgun (WGS) entry which is preliminary data.</text>
</comment>
<dbReference type="InterPro" id="IPR016132">
    <property type="entry name" value="Phyto_chromo_attachment"/>
</dbReference>
<dbReference type="Gene3D" id="1.10.287.130">
    <property type="match status" value="1"/>
</dbReference>
<evidence type="ECO:0000256" key="7">
    <source>
        <dbReference type="SAM" id="MobiDB-lite"/>
    </source>
</evidence>
<dbReference type="SUPFAM" id="SSF55781">
    <property type="entry name" value="GAF domain-like"/>
    <property type="match status" value="2"/>
</dbReference>
<feature type="compositionally biased region" description="Polar residues" evidence="7">
    <location>
        <begin position="699"/>
        <end position="711"/>
    </location>
</feature>
<dbReference type="Pfam" id="PF08446">
    <property type="entry name" value="PAS_2"/>
    <property type="match status" value="1"/>
</dbReference>
<dbReference type="InterPro" id="IPR013654">
    <property type="entry name" value="PAS_2"/>
</dbReference>
<dbReference type="InterPro" id="IPR005467">
    <property type="entry name" value="His_kinase_dom"/>
</dbReference>
<protein>
    <recommendedName>
        <fullName evidence="2">histidine kinase</fullName>
        <ecNumber evidence="2">2.7.13.3</ecNumber>
    </recommendedName>
</protein>
<dbReference type="PROSITE" id="PS50046">
    <property type="entry name" value="PHYTOCHROME_2"/>
    <property type="match status" value="1"/>
</dbReference>
<dbReference type="Gene3D" id="3.30.450.20">
    <property type="entry name" value="PAS domain"/>
    <property type="match status" value="1"/>
</dbReference>
<gene>
    <name evidence="11" type="ORF">N7456_009596</name>
</gene>
<feature type="domain" description="Histidine kinase" evidence="9">
    <location>
        <begin position="761"/>
        <end position="999"/>
    </location>
</feature>
<dbReference type="GO" id="GO:0006355">
    <property type="term" value="P:regulation of DNA-templated transcription"/>
    <property type="evidence" value="ECO:0007669"/>
    <property type="project" value="InterPro"/>
</dbReference>
<feature type="modified residue" description="4-aspartylphosphate" evidence="6">
    <location>
        <position position="1194"/>
    </location>
</feature>
<dbReference type="PROSITE" id="PS50110">
    <property type="entry name" value="RESPONSE_REGULATORY"/>
    <property type="match status" value="1"/>
</dbReference>
<evidence type="ECO:0000259" key="10">
    <source>
        <dbReference type="PROSITE" id="PS50110"/>
    </source>
</evidence>
<feature type="compositionally biased region" description="Polar residues" evidence="7">
    <location>
        <begin position="87"/>
        <end position="99"/>
    </location>
</feature>
<dbReference type="InterPro" id="IPR029016">
    <property type="entry name" value="GAF-like_dom_sf"/>
</dbReference>
<organism evidence="11 12">
    <name type="scientific">Penicillium angulare</name>
    <dbReference type="NCBI Taxonomy" id="116970"/>
    <lineage>
        <taxon>Eukaryota</taxon>
        <taxon>Fungi</taxon>
        <taxon>Dikarya</taxon>
        <taxon>Ascomycota</taxon>
        <taxon>Pezizomycotina</taxon>
        <taxon>Eurotiomycetes</taxon>
        <taxon>Eurotiomycetidae</taxon>
        <taxon>Eurotiales</taxon>
        <taxon>Aspergillaceae</taxon>
        <taxon>Penicillium</taxon>
    </lineage>
</organism>
<feature type="region of interest" description="Disordered" evidence="7">
    <location>
        <begin position="158"/>
        <end position="190"/>
    </location>
</feature>
<keyword evidence="4" id="KW-0808">Transferase</keyword>
<dbReference type="InterPro" id="IPR036097">
    <property type="entry name" value="HisK_dim/P_sf"/>
</dbReference>
<evidence type="ECO:0000256" key="6">
    <source>
        <dbReference type="PROSITE-ProRule" id="PRU00169"/>
    </source>
</evidence>
<evidence type="ECO:0000259" key="8">
    <source>
        <dbReference type="PROSITE" id="PS50046"/>
    </source>
</evidence>
<dbReference type="Gene3D" id="3.30.450.270">
    <property type="match status" value="1"/>
</dbReference>
<accession>A0A9W9K5Q4</accession>
<dbReference type="Pfam" id="PF00072">
    <property type="entry name" value="Response_reg"/>
    <property type="match status" value="1"/>
</dbReference>
<feature type="region of interest" description="Disordered" evidence="7">
    <location>
        <begin position="87"/>
        <end position="145"/>
    </location>
</feature>
<dbReference type="SUPFAM" id="SSF47384">
    <property type="entry name" value="Homodimeric domain of signal transducing histidine kinase"/>
    <property type="match status" value="1"/>
</dbReference>
<dbReference type="Gene3D" id="3.30.450.40">
    <property type="match status" value="1"/>
</dbReference>
<dbReference type="InterPro" id="IPR043150">
    <property type="entry name" value="Phytochrome_PHY_sf"/>
</dbReference>
<dbReference type="InterPro" id="IPR004358">
    <property type="entry name" value="Sig_transdc_His_kin-like_C"/>
</dbReference>
<dbReference type="SUPFAM" id="SSF55874">
    <property type="entry name" value="ATPase domain of HSP90 chaperone/DNA topoisomerase II/histidine kinase"/>
    <property type="match status" value="1"/>
</dbReference>
<feature type="region of interest" description="Disordered" evidence="7">
    <location>
        <begin position="1105"/>
        <end position="1138"/>
    </location>
</feature>
<dbReference type="GO" id="GO:0000155">
    <property type="term" value="F:phosphorelay sensor kinase activity"/>
    <property type="evidence" value="ECO:0007669"/>
    <property type="project" value="InterPro"/>
</dbReference>
<dbReference type="SMART" id="SM00388">
    <property type="entry name" value="HisKA"/>
    <property type="match status" value="1"/>
</dbReference>
<feature type="domain" description="Response regulatory" evidence="10">
    <location>
        <begin position="1143"/>
        <end position="1275"/>
    </location>
</feature>
<evidence type="ECO:0000256" key="5">
    <source>
        <dbReference type="ARBA" id="ARBA00022777"/>
    </source>
</evidence>
<evidence type="ECO:0000313" key="12">
    <source>
        <dbReference type="Proteomes" id="UP001149165"/>
    </source>
</evidence>
<dbReference type="OrthoDB" id="2015534at2759"/>
<dbReference type="InterPro" id="IPR003661">
    <property type="entry name" value="HisK_dim/P_dom"/>
</dbReference>
<dbReference type="Gene3D" id="3.40.50.2300">
    <property type="match status" value="1"/>
</dbReference>
<keyword evidence="12" id="KW-1185">Reference proteome</keyword>
<reference evidence="11" key="1">
    <citation type="submission" date="2022-11" db="EMBL/GenBank/DDBJ databases">
        <authorList>
            <person name="Petersen C."/>
        </authorList>
    </citation>
    <scope>NUCLEOTIDE SEQUENCE</scope>
    <source>
        <strain evidence="11">IBT 30069</strain>
    </source>
</reference>
<name>A0A9W9K5Q4_9EURO</name>
<dbReference type="SUPFAM" id="SSF55785">
    <property type="entry name" value="PYP-like sensor domain (PAS domain)"/>
    <property type="match status" value="1"/>
</dbReference>
<dbReference type="InterPro" id="IPR036890">
    <property type="entry name" value="HATPase_C_sf"/>
</dbReference>